<feature type="compositionally biased region" description="Low complexity" evidence="1">
    <location>
        <begin position="117"/>
        <end position="128"/>
    </location>
</feature>
<evidence type="ECO:0000256" key="2">
    <source>
        <dbReference type="SAM" id="SignalP"/>
    </source>
</evidence>
<accession>A0A1C7M3B4</accession>
<evidence type="ECO:0000313" key="4">
    <source>
        <dbReference type="Proteomes" id="UP000092993"/>
    </source>
</evidence>
<dbReference type="Proteomes" id="UP000092993">
    <property type="component" value="Unassembled WGS sequence"/>
</dbReference>
<dbReference type="EMBL" id="LUGG01000015">
    <property type="protein sequence ID" value="OBZ69564.1"/>
    <property type="molecule type" value="Genomic_DNA"/>
</dbReference>
<dbReference type="AlphaFoldDB" id="A0A1C7M3B4"/>
<proteinExistence type="predicted"/>
<reference evidence="3 4" key="1">
    <citation type="submission" date="2016-03" db="EMBL/GenBank/DDBJ databases">
        <title>Whole genome sequencing of Grifola frondosa 9006-11.</title>
        <authorList>
            <person name="Min B."/>
            <person name="Park H."/>
            <person name="Kim J.-G."/>
            <person name="Cho H."/>
            <person name="Oh Y.-L."/>
            <person name="Kong W.-S."/>
            <person name="Choi I.-G."/>
        </authorList>
    </citation>
    <scope>NUCLEOTIDE SEQUENCE [LARGE SCALE GENOMIC DNA]</scope>
    <source>
        <strain evidence="3 4">9006-11</strain>
    </source>
</reference>
<comment type="caution">
    <text evidence="3">The sequence shown here is derived from an EMBL/GenBank/DDBJ whole genome shotgun (WGS) entry which is preliminary data.</text>
</comment>
<feature type="compositionally biased region" description="Acidic residues" evidence="1">
    <location>
        <begin position="107"/>
        <end position="116"/>
    </location>
</feature>
<dbReference type="OrthoDB" id="2789996at2759"/>
<evidence type="ECO:0000256" key="1">
    <source>
        <dbReference type="SAM" id="MobiDB-lite"/>
    </source>
</evidence>
<evidence type="ECO:0000313" key="3">
    <source>
        <dbReference type="EMBL" id="OBZ69564.1"/>
    </source>
</evidence>
<keyword evidence="4" id="KW-1185">Reference proteome</keyword>
<name>A0A1C7M3B4_GRIFR</name>
<gene>
    <name evidence="3" type="ORF">A0H81_10262</name>
</gene>
<feature type="signal peptide" evidence="2">
    <location>
        <begin position="1"/>
        <end position="26"/>
    </location>
</feature>
<organism evidence="3 4">
    <name type="scientific">Grifola frondosa</name>
    <name type="common">Maitake</name>
    <name type="synonym">Polyporus frondosus</name>
    <dbReference type="NCBI Taxonomy" id="5627"/>
    <lineage>
        <taxon>Eukaryota</taxon>
        <taxon>Fungi</taxon>
        <taxon>Dikarya</taxon>
        <taxon>Basidiomycota</taxon>
        <taxon>Agaricomycotina</taxon>
        <taxon>Agaricomycetes</taxon>
        <taxon>Polyporales</taxon>
        <taxon>Grifolaceae</taxon>
        <taxon>Grifola</taxon>
    </lineage>
</organism>
<keyword evidence="2" id="KW-0732">Signal</keyword>
<protein>
    <submittedName>
        <fullName evidence="3">Uncharacterized protein</fullName>
    </submittedName>
</protein>
<sequence length="181" mass="18823">MVAIFILTRAVAISALFVGAFPLTHAAPIPERAPAHLSVRSCASESCRFAEQAPAELPATTLSAAAALTSPVADDVKIFAAPQVYTSEWPVERRNCRQAGCLFEVPDNADDADNTTEDTTTPTPTPDSTAALGSVVAELLDIIAALTKTPSVDAVIPATPSNGLASEPVVEPIPIELSEVF</sequence>
<feature type="chain" id="PRO_5008888923" evidence="2">
    <location>
        <begin position="27"/>
        <end position="181"/>
    </location>
</feature>
<feature type="region of interest" description="Disordered" evidence="1">
    <location>
        <begin position="106"/>
        <end position="128"/>
    </location>
</feature>